<feature type="compositionally biased region" description="Low complexity" evidence="1">
    <location>
        <begin position="76"/>
        <end position="85"/>
    </location>
</feature>
<gene>
    <name evidence="2" type="ORF">JOF36_003453</name>
</gene>
<evidence type="ECO:0000313" key="2">
    <source>
        <dbReference type="EMBL" id="MBP2367757.1"/>
    </source>
</evidence>
<feature type="compositionally biased region" description="Basic and acidic residues" evidence="1">
    <location>
        <begin position="49"/>
        <end position="74"/>
    </location>
</feature>
<dbReference type="PRINTS" id="PR01217">
    <property type="entry name" value="PRICHEXTENSN"/>
</dbReference>
<feature type="compositionally biased region" description="Polar residues" evidence="1">
    <location>
        <begin position="1"/>
        <end position="11"/>
    </location>
</feature>
<feature type="compositionally biased region" description="Basic and acidic residues" evidence="1">
    <location>
        <begin position="166"/>
        <end position="184"/>
    </location>
</feature>
<organism evidence="2 3">
    <name type="scientific">Pseudonocardia parietis</name>
    <dbReference type="NCBI Taxonomy" id="570936"/>
    <lineage>
        <taxon>Bacteria</taxon>
        <taxon>Bacillati</taxon>
        <taxon>Actinomycetota</taxon>
        <taxon>Actinomycetes</taxon>
        <taxon>Pseudonocardiales</taxon>
        <taxon>Pseudonocardiaceae</taxon>
        <taxon>Pseudonocardia</taxon>
    </lineage>
</organism>
<name>A0ABS4VV18_9PSEU</name>
<evidence type="ECO:0000256" key="1">
    <source>
        <dbReference type="SAM" id="MobiDB-lite"/>
    </source>
</evidence>
<dbReference type="Proteomes" id="UP001519295">
    <property type="component" value="Unassembled WGS sequence"/>
</dbReference>
<feature type="compositionally biased region" description="Pro residues" evidence="1">
    <location>
        <begin position="267"/>
        <end position="292"/>
    </location>
</feature>
<sequence length="325" mass="33279">MRETSAASSESGPGRDTVGRTAETARAEGEEVGRTAAEAGSNVAGTAADEVRNVADSTRRQATDLLGEARDQMHEQASATQQQAAGGVRGLADELRALSGNGSDGPVADLAHDAAERAERLAGWLEEHEPGDLVEQVRTFARRRPGTFLAGAALAGVLAGRLTRGVVEHETEPDRAAPEDDRPPFPRAAPEQYAHPGLPPEDGGARRAAPAAPPPAPPPPSTPTPTESWDGAAPPAPGTPGQGEPRPGPGYEPPGGPMPTGHGSEGVPPPPPPPPPAPPPQAPPPAPPPPRTGPAHAPRPGSATVGEYVDELDRRGDPRVTEEPQ</sequence>
<proteinExistence type="predicted"/>
<accession>A0ABS4VV18</accession>
<feature type="compositionally biased region" description="Pro residues" evidence="1">
    <location>
        <begin position="246"/>
        <end position="257"/>
    </location>
</feature>
<dbReference type="RefSeq" id="WP_210027929.1">
    <property type="nucleotide sequence ID" value="NZ_JAGINU010000001.1"/>
</dbReference>
<evidence type="ECO:0000313" key="3">
    <source>
        <dbReference type="Proteomes" id="UP001519295"/>
    </source>
</evidence>
<dbReference type="EMBL" id="JAGINU010000001">
    <property type="protein sequence ID" value="MBP2367757.1"/>
    <property type="molecule type" value="Genomic_DNA"/>
</dbReference>
<comment type="caution">
    <text evidence="2">The sequence shown here is derived from an EMBL/GenBank/DDBJ whole genome shotgun (WGS) entry which is preliminary data.</text>
</comment>
<feature type="compositionally biased region" description="Basic and acidic residues" evidence="1">
    <location>
        <begin position="23"/>
        <end position="33"/>
    </location>
</feature>
<feature type="compositionally biased region" description="Pro residues" evidence="1">
    <location>
        <begin position="211"/>
        <end position="223"/>
    </location>
</feature>
<feature type="compositionally biased region" description="Basic and acidic residues" evidence="1">
    <location>
        <begin position="311"/>
        <end position="325"/>
    </location>
</feature>
<keyword evidence="3" id="KW-1185">Reference proteome</keyword>
<feature type="region of interest" description="Disordered" evidence="1">
    <location>
        <begin position="165"/>
        <end position="325"/>
    </location>
</feature>
<feature type="region of interest" description="Disordered" evidence="1">
    <location>
        <begin position="1"/>
        <end position="114"/>
    </location>
</feature>
<reference evidence="2 3" key="1">
    <citation type="submission" date="2021-03" db="EMBL/GenBank/DDBJ databases">
        <title>Sequencing the genomes of 1000 actinobacteria strains.</title>
        <authorList>
            <person name="Klenk H.-P."/>
        </authorList>
    </citation>
    <scope>NUCLEOTIDE SEQUENCE [LARGE SCALE GENOMIC DNA]</scope>
    <source>
        <strain evidence="2 3">DSM 45256</strain>
    </source>
</reference>
<protein>
    <submittedName>
        <fullName evidence="2">Uncharacterized protein</fullName>
    </submittedName>
</protein>